<sequence>MKKRALKGLKAGVKHKKVSVSAKDAKIKQDLGGGFFRYVFFRTIGANQFYTFTFFGGSQKTISGGWWIANNTQFVATPVSSYSQNDRDWIIVLFNPTSFARSVAFTFITKT</sequence>
<evidence type="ECO:0000313" key="1">
    <source>
        <dbReference type="EMBL" id="MBP1932136.1"/>
    </source>
</evidence>
<dbReference type="EMBL" id="JAGGKT010000005">
    <property type="protein sequence ID" value="MBP1932136.1"/>
    <property type="molecule type" value="Genomic_DNA"/>
</dbReference>
<keyword evidence="2" id="KW-1185">Reference proteome</keyword>
<name>A0ABS4GPG7_9BACL</name>
<reference evidence="1 2" key="1">
    <citation type="submission" date="2021-03" db="EMBL/GenBank/DDBJ databases">
        <title>Genomic Encyclopedia of Type Strains, Phase IV (KMG-IV): sequencing the most valuable type-strain genomes for metagenomic binning, comparative biology and taxonomic classification.</title>
        <authorList>
            <person name="Goeker M."/>
        </authorList>
    </citation>
    <scope>NUCLEOTIDE SEQUENCE [LARGE SCALE GENOMIC DNA]</scope>
    <source>
        <strain evidence="1 2">DSM 24738</strain>
    </source>
</reference>
<dbReference type="Proteomes" id="UP001519343">
    <property type="component" value="Unassembled WGS sequence"/>
</dbReference>
<accession>A0ABS4GPG7</accession>
<proteinExistence type="predicted"/>
<dbReference type="RefSeq" id="WP_209810200.1">
    <property type="nucleotide sequence ID" value="NZ_JAGGKT010000005.1"/>
</dbReference>
<protein>
    <submittedName>
        <fullName evidence="1">Uncharacterized protein</fullName>
    </submittedName>
</protein>
<organism evidence="1 2">
    <name type="scientific">Ammoniphilus resinae</name>
    <dbReference type="NCBI Taxonomy" id="861532"/>
    <lineage>
        <taxon>Bacteria</taxon>
        <taxon>Bacillati</taxon>
        <taxon>Bacillota</taxon>
        <taxon>Bacilli</taxon>
        <taxon>Bacillales</taxon>
        <taxon>Paenibacillaceae</taxon>
        <taxon>Aneurinibacillus group</taxon>
        <taxon>Ammoniphilus</taxon>
    </lineage>
</organism>
<evidence type="ECO:0000313" key="2">
    <source>
        <dbReference type="Proteomes" id="UP001519343"/>
    </source>
</evidence>
<gene>
    <name evidence="1" type="ORF">J2Z37_002137</name>
</gene>
<comment type="caution">
    <text evidence="1">The sequence shown here is derived from an EMBL/GenBank/DDBJ whole genome shotgun (WGS) entry which is preliminary data.</text>
</comment>